<dbReference type="PANTHER" id="PTHR43762:SF1">
    <property type="entry name" value="D-ARABINONO-1,4-LACTONE OXIDASE"/>
    <property type="match status" value="1"/>
</dbReference>
<evidence type="ECO:0000256" key="2">
    <source>
        <dbReference type="ARBA" id="ARBA00013136"/>
    </source>
</evidence>
<dbReference type="GO" id="GO:0016020">
    <property type="term" value="C:membrane"/>
    <property type="evidence" value="ECO:0007669"/>
    <property type="project" value="InterPro"/>
</dbReference>
<dbReference type="EMBL" id="JAGPXC010000006">
    <property type="protein sequence ID" value="KAH6651885.1"/>
    <property type="molecule type" value="Genomic_DNA"/>
</dbReference>
<dbReference type="InterPro" id="IPR016169">
    <property type="entry name" value="FAD-bd_PCMH_sub2"/>
</dbReference>
<dbReference type="Pfam" id="PF04030">
    <property type="entry name" value="ALO"/>
    <property type="match status" value="1"/>
</dbReference>
<feature type="chain" id="PRO_5040204511" description="D-arabinono-1,4-lactone oxidase" evidence="5">
    <location>
        <begin position="21"/>
        <end position="513"/>
    </location>
</feature>
<gene>
    <name evidence="7" type="ORF">BKA67DRAFT_537734</name>
</gene>
<feature type="signal peptide" evidence="5">
    <location>
        <begin position="1"/>
        <end position="20"/>
    </location>
</feature>
<dbReference type="InterPro" id="IPR036318">
    <property type="entry name" value="FAD-bd_PCMH-like_sf"/>
</dbReference>
<evidence type="ECO:0000313" key="8">
    <source>
        <dbReference type="Proteomes" id="UP000758603"/>
    </source>
</evidence>
<evidence type="ECO:0000259" key="6">
    <source>
        <dbReference type="PROSITE" id="PS51387"/>
    </source>
</evidence>
<dbReference type="EC" id="1.1.3.37" evidence="2"/>
<dbReference type="InterPro" id="IPR016166">
    <property type="entry name" value="FAD-bd_PCMH"/>
</dbReference>
<proteinExistence type="predicted"/>
<dbReference type="Pfam" id="PF01565">
    <property type="entry name" value="FAD_binding_4"/>
    <property type="match status" value="1"/>
</dbReference>
<dbReference type="GeneID" id="70129269"/>
<reference evidence="7" key="1">
    <citation type="journal article" date="2021" name="Nat. Commun.">
        <title>Genetic determinants of endophytism in the Arabidopsis root mycobiome.</title>
        <authorList>
            <person name="Mesny F."/>
            <person name="Miyauchi S."/>
            <person name="Thiergart T."/>
            <person name="Pickel B."/>
            <person name="Atanasova L."/>
            <person name="Karlsson M."/>
            <person name="Huettel B."/>
            <person name="Barry K.W."/>
            <person name="Haridas S."/>
            <person name="Chen C."/>
            <person name="Bauer D."/>
            <person name="Andreopoulos W."/>
            <person name="Pangilinan J."/>
            <person name="LaButti K."/>
            <person name="Riley R."/>
            <person name="Lipzen A."/>
            <person name="Clum A."/>
            <person name="Drula E."/>
            <person name="Henrissat B."/>
            <person name="Kohler A."/>
            <person name="Grigoriev I.V."/>
            <person name="Martin F.M."/>
            <person name="Hacquard S."/>
        </authorList>
    </citation>
    <scope>NUCLEOTIDE SEQUENCE</scope>
    <source>
        <strain evidence="7">MPI-SDFR-AT-0073</strain>
    </source>
</reference>
<dbReference type="GO" id="GO:0003885">
    <property type="term" value="F:D-arabinono-1,4-lactone oxidase activity"/>
    <property type="evidence" value="ECO:0007669"/>
    <property type="project" value="UniProtKB-EC"/>
</dbReference>
<name>A0A9P8ZVC2_9PEZI</name>
<keyword evidence="3" id="KW-0560">Oxidoreductase</keyword>
<comment type="caution">
    <text evidence="7">The sequence shown here is derived from an EMBL/GenBank/DDBJ whole genome shotgun (WGS) entry which is preliminary data.</text>
</comment>
<dbReference type="InterPro" id="IPR016167">
    <property type="entry name" value="FAD-bd_PCMH_sub1"/>
</dbReference>
<dbReference type="Gene3D" id="3.30.43.10">
    <property type="entry name" value="Uridine Diphospho-n-acetylenolpyruvylglucosamine Reductase, domain 2"/>
    <property type="match status" value="1"/>
</dbReference>
<dbReference type="OrthoDB" id="371463at2759"/>
<dbReference type="GO" id="GO:0071949">
    <property type="term" value="F:FAD binding"/>
    <property type="evidence" value="ECO:0007669"/>
    <property type="project" value="InterPro"/>
</dbReference>
<dbReference type="InterPro" id="IPR007173">
    <property type="entry name" value="ALO_C"/>
</dbReference>
<dbReference type="AlphaFoldDB" id="A0A9P8ZVC2"/>
<feature type="domain" description="FAD-binding PCMH-type" evidence="6">
    <location>
        <begin position="32"/>
        <end position="211"/>
    </location>
</feature>
<comment type="pathway">
    <text evidence="1">Cofactor biosynthesis; D-erythroascorbate biosynthesis; dehydro-D-arabinono-1,4-lactone from D-arabinose: step 2/2.</text>
</comment>
<dbReference type="RefSeq" id="XP_045956163.1">
    <property type="nucleotide sequence ID" value="XM_046100377.1"/>
</dbReference>
<keyword evidence="5" id="KW-0732">Signal</keyword>
<protein>
    <recommendedName>
        <fullName evidence="2">D-arabinono-1,4-lactone oxidase</fullName>
        <ecNumber evidence="2">1.1.3.37</ecNumber>
    </recommendedName>
    <alternativeName>
        <fullName evidence="4">L-galactono-gamma-lactone oxidase</fullName>
    </alternativeName>
</protein>
<dbReference type="Proteomes" id="UP000758603">
    <property type="component" value="Unassembled WGS sequence"/>
</dbReference>
<dbReference type="SUPFAM" id="SSF56176">
    <property type="entry name" value="FAD-binding/transporter-associated domain-like"/>
    <property type="match status" value="1"/>
</dbReference>
<sequence>MLSYFKTILLVGTAAVRVLAEPYNTFDGPGFPACRDVAAVHNVTSVNEMVSIVKDAAANGTPVRASGKGHMWFDTMCQDDPRTVIIRTEYTNGISDLQLKPGAESGSVVIEAGVTFLQLAEWLHERNASMGYTLVNWNISMAGAMAMGAHRSSIREESMVAAGVLSLDIINGNGDIVTLERDQSNDEWLAASTSLGLLGIIARMKFKIYPDFKVFAKQDIYDEDDILNGDIYGMIAPYATANFWWWPYLKKFHHRYYDEIPSTLSNQQGFQSTFSLTDFEAGVAIPLLNSGKYLETSNELAETTFFSLWSAPNFHDKTTDATILFWPVYGWNYDVLIGGLYPGTKAEWDYGLRGETLELAFPVTQANAMLRRVRELFDAEYTERGITMTSTYRSGINIKFGKPYYDLLGQVTYNTSDGADWSKGAIMFDFPHFKPSVGDGRPYNDAFYPRLATALINEFPCRPHWTKNTREVFGNATKNIDPDHLARFKAVREKFDPNGVFKSIVGQILGLYD</sequence>
<dbReference type="PANTHER" id="PTHR43762">
    <property type="entry name" value="L-GULONOLACTONE OXIDASE"/>
    <property type="match status" value="1"/>
</dbReference>
<keyword evidence="8" id="KW-1185">Reference proteome</keyword>
<dbReference type="InterPro" id="IPR006094">
    <property type="entry name" value="Oxid_FAD_bind_N"/>
</dbReference>
<dbReference type="Gene3D" id="3.30.465.10">
    <property type="match status" value="1"/>
</dbReference>
<dbReference type="InterPro" id="IPR010031">
    <property type="entry name" value="FAD_lactone_oxidase-like"/>
</dbReference>
<evidence type="ECO:0000256" key="1">
    <source>
        <dbReference type="ARBA" id="ARBA00005083"/>
    </source>
</evidence>
<dbReference type="PROSITE" id="PS51387">
    <property type="entry name" value="FAD_PCMH"/>
    <property type="match status" value="1"/>
</dbReference>
<accession>A0A9P8ZVC2</accession>
<evidence type="ECO:0000256" key="4">
    <source>
        <dbReference type="ARBA" id="ARBA00033418"/>
    </source>
</evidence>
<evidence type="ECO:0000256" key="5">
    <source>
        <dbReference type="SAM" id="SignalP"/>
    </source>
</evidence>
<evidence type="ECO:0000256" key="3">
    <source>
        <dbReference type="ARBA" id="ARBA00023002"/>
    </source>
</evidence>
<evidence type="ECO:0000313" key="7">
    <source>
        <dbReference type="EMBL" id="KAH6651885.1"/>
    </source>
</evidence>
<organism evidence="7 8">
    <name type="scientific">Truncatella angustata</name>
    <dbReference type="NCBI Taxonomy" id="152316"/>
    <lineage>
        <taxon>Eukaryota</taxon>
        <taxon>Fungi</taxon>
        <taxon>Dikarya</taxon>
        <taxon>Ascomycota</taxon>
        <taxon>Pezizomycotina</taxon>
        <taxon>Sordariomycetes</taxon>
        <taxon>Xylariomycetidae</taxon>
        <taxon>Amphisphaeriales</taxon>
        <taxon>Sporocadaceae</taxon>
        <taxon>Truncatella</taxon>
    </lineage>
</organism>